<gene>
    <name evidence="1" type="ORF">JHL16_29030</name>
</gene>
<dbReference type="Proteomes" id="UP000616151">
    <property type="component" value="Unassembled WGS sequence"/>
</dbReference>
<evidence type="ECO:0000313" key="2">
    <source>
        <dbReference type="Proteomes" id="UP000616151"/>
    </source>
</evidence>
<keyword evidence="1" id="KW-0808">Transferase</keyword>
<evidence type="ECO:0000313" key="1">
    <source>
        <dbReference type="EMBL" id="MBK1870444.1"/>
    </source>
</evidence>
<name>A0ACC5RCU2_9HYPH</name>
<sequence length="416" mass="44838">MTISLKNSRDAELLARAQRVVPNGVWGHMATRSIAPGYPQFFAKSDGCRVWDADGNEYIDFMCAWGPNVLGYGHAEVDGAAFARMKQGDIGNGPTEVMVELAELLVDTIDHADWALFQKNGTDATTASVTIARAATGRRKILVARGAYHGAVPWCSPSMVGVTAEDRAHLAQFEFNDIASLDAAVAAAGDDLAAILLTAFRHDVNRDQEMPDPAFLQQARRHCDQSGAALILDDVRAGFRLDVRGSWAQYGVKPDLAAYSKAIANGWPLAAIAGNERMREGAAKIFVTGSFWYGAAAMAAAVKTIEILRDTNALAHSAAMGQRLREGLDMVARRHGFTLSQTGPAQMPMVRFAGDQELRIGNAFCVAALRHGIYLHPRHNMFLSAAHQPADIDRAIAAAETTFKDIAALGITPPRI</sequence>
<proteinExistence type="predicted"/>
<keyword evidence="2" id="KW-1185">Reference proteome</keyword>
<comment type="caution">
    <text evidence="1">The sequence shown here is derived from an EMBL/GenBank/DDBJ whole genome shotgun (WGS) entry which is preliminary data.</text>
</comment>
<organism evidence="1 2">
    <name type="scientific">Taklimakanibacter albus</name>
    <dbReference type="NCBI Taxonomy" id="2800327"/>
    <lineage>
        <taxon>Bacteria</taxon>
        <taxon>Pseudomonadati</taxon>
        <taxon>Pseudomonadota</taxon>
        <taxon>Alphaproteobacteria</taxon>
        <taxon>Hyphomicrobiales</taxon>
        <taxon>Aestuariivirgaceae</taxon>
        <taxon>Taklimakanibacter</taxon>
    </lineage>
</organism>
<protein>
    <submittedName>
        <fullName evidence="1">Aminotransferase class III-fold pyridoxal phosphate-dependent enzyme</fullName>
    </submittedName>
</protein>
<keyword evidence="1" id="KW-0032">Aminotransferase</keyword>
<accession>A0ACC5RCU2</accession>
<reference evidence="1" key="1">
    <citation type="submission" date="2021-01" db="EMBL/GenBank/DDBJ databases">
        <authorList>
            <person name="Sun Q."/>
        </authorList>
    </citation>
    <scope>NUCLEOTIDE SEQUENCE</scope>
    <source>
        <strain evidence="1">YIM B02566</strain>
    </source>
</reference>
<dbReference type="EMBL" id="JAENHL010000008">
    <property type="protein sequence ID" value="MBK1870444.1"/>
    <property type="molecule type" value="Genomic_DNA"/>
</dbReference>